<evidence type="ECO:0000256" key="1">
    <source>
        <dbReference type="SAM" id="Phobius"/>
    </source>
</evidence>
<keyword evidence="1" id="KW-0472">Membrane</keyword>
<accession>A0A936K709</accession>
<comment type="caution">
    <text evidence="2">The sequence shown here is derived from an EMBL/GenBank/DDBJ whole genome shotgun (WGS) entry which is preliminary data.</text>
</comment>
<evidence type="ECO:0000313" key="3">
    <source>
        <dbReference type="Proteomes" id="UP000709959"/>
    </source>
</evidence>
<sequence length="267" mass="30221">MFTRILIAGAVSALIGLIYFGIINIPAIKRNIGKVPHWVGILVVIAAGRVFEPMVTTAWEAFQLPTQTESALLEVAVFRTIKEQEPKLFQEILQRAIEALRKDRTASLTPITAKYCTKLVLSRIPHADDRAIIEYMRSTMDITRYLDSRSHDQAFAYLFPDRVQYKLPFLADLPKERLERQLGALNGVLVSSFGKQRTIPTETEVQPIMIDVLTGIRDRCDISIFSKLDRQDLDHAETLRTLLAYYDGLFALQEPQAGAVLRYSLAQ</sequence>
<evidence type="ECO:0000313" key="2">
    <source>
        <dbReference type="EMBL" id="MBK8571927.1"/>
    </source>
</evidence>
<dbReference type="EMBL" id="JADKCH010000002">
    <property type="protein sequence ID" value="MBK8571927.1"/>
    <property type="molecule type" value="Genomic_DNA"/>
</dbReference>
<proteinExistence type="predicted"/>
<keyword evidence="1" id="KW-1133">Transmembrane helix</keyword>
<name>A0A936K709_9BACT</name>
<feature type="transmembrane region" description="Helical" evidence="1">
    <location>
        <begin position="6"/>
        <end position="25"/>
    </location>
</feature>
<dbReference type="Proteomes" id="UP000709959">
    <property type="component" value="Unassembled WGS sequence"/>
</dbReference>
<organism evidence="2 3">
    <name type="scientific">Candidatus Geothrix odensensis</name>
    <dbReference type="NCBI Taxonomy" id="2954440"/>
    <lineage>
        <taxon>Bacteria</taxon>
        <taxon>Pseudomonadati</taxon>
        <taxon>Acidobacteriota</taxon>
        <taxon>Holophagae</taxon>
        <taxon>Holophagales</taxon>
        <taxon>Holophagaceae</taxon>
        <taxon>Geothrix</taxon>
    </lineage>
</organism>
<reference evidence="2 3" key="1">
    <citation type="submission" date="2020-10" db="EMBL/GenBank/DDBJ databases">
        <title>Connecting structure to function with the recovery of over 1000 high-quality activated sludge metagenome-assembled genomes encoding full-length rRNA genes using long-read sequencing.</title>
        <authorList>
            <person name="Singleton C.M."/>
            <person name="Petriglieri F."/>
            <person name="Kristensen J.M."/>
            <person name="Kirkegaard R.H."/>
            <person name="Michaelsen T.Y."/>
            <person name="Andersen M.H."/>
            <person name="Karst S.M."/>
            <person name="Dueholm M.S."/>
            <person name="Nielsen P.H."/>
            <person name="Albertsen M."/>
        </authorList>
    </citation>
    <scope>NUCLEOTIDE SEQUENCE [LARGE SCALE GENOMIC DNA]</scope>
    <source>
        <strain evidence="2">OdNE_18-Q3-R46-58_MAXAC.008</strain>
    </source>
</reference>
<gene>
    <name evidence="2" type="ORF">IPN91_04615</name>
</gene>
<protein>
    <submittedName>
        <fullName evidence="2">Uncharacterized protein</fullName>
    </submittedName>
</protein>
<keyword evidence="1" id="KW-0812">Transmembrane</keyword>
<dbReference type="AlphaFoldDB" id="A0A936K709"/>